<dbReference type="AlphaFoldDB" id="A0A8D9BU20"/>
<reference evidence="1" key="1">
    <citation type="submission" date="2021-05" db="EMBL/GenBank/DDBJ databases">
        <authorList>
            <person name="Alioto T."/>
            <person name="Alioto T."/>
            <person name="Gomez Garrido J."/>
        </authorList>
    </citation>
    <scope>NUCLEOTIDE SEQUENCE</scope>
</reference>
<proteinExistence type="predicted"/>
<protein>
    <submittedName>
        <fullName evidence="1">Uncharacterized protein</fullName>
    </submittedName>
</protein>
<evidence type="ECO:0000313" key="1">
    <source>
        <dbReference type="EMBL" id="CAG6789234.1"/>
    </source>
</evidence>
<organism evidence="1">
    <name type="scientific">Cacopsylla melanoneura</name>
    <dbReference type="NCBI Taxonomy" id="428564"/>
    <lineage>
        <taxon>Eukaryota</taxon>
        <taxon>Metazoa</taxon>
        <taxon>Ecdysozoa</taxon>
        <taxon>Arthropoda</taxon>
        <taxon>Hexapoda</taxon>
        <taxon>Insecta</taxon>
        <taxon>Pterygota</taxon>
        <taxon>Neoptera</taxon>
        <taxon>Paraneoptera</taxon>
        <taxon>Hemiptera</taxon>
        <taxon>Sternorrhyncha</taxon>
        <taxon>Psylloidea</taxon>
        <taxon>Psyllidae</taxon>
        <taxon>Psyllinae</taxon>
        <taxon>Cacopsylla</taxon>
    </lineage>
</organism>
<accession>A0A8D9BU20</accession>
<name>A0A8D9BU20_9HEMI</name>
<dbReference type="EMBL" id="HBUF01664003">
    <property type="protein sequence ID" value="CAG6789234.1"/>
    <property type="molecule type" value="Transcribed_RNA"/>
</dbReference>
<sequence>MSSDIMGIFRCPPKTCIFGSISDTVFFSYSFSLFLVDVNTGDEVVFNRRQTPLYLFRYIHETNEPWEKIRKIKNPINKGLYSKLPKFEKYGPFLNYHSLVFIGVIVLRLKLNCFKFNYL</sequence>